<proteinExistence type="predicted"/>
<dbReference type="EMBL" id="JAINVV010000015">
    <property type="protein sequence ID" value="MBY8826214.1"/>
    <property type="molecule type" value="Genomic_DNA"/>
</dbReference>
<sequence>MTSTRSGATTITARATPLPTGLRDAIRNFCTEGDALAANGYYDEAIADYRRAWALVPSPQTLWSESVWVMGALADACFLSGKFVEARQALEYAMRCPGGPAQAFLNLRLGQILLDAGEEDRAAEKLLSAYRGAGPDIFVTEDERYLAFLKARGLID</sequence>
<dbReference type="SUPFAM" id="SSF48452">
    <property type="entry name" value="TPR-like"/>
    <property type="match status" value="1"/>
</dbReference>
<dbReference type="Gene3D" id="1.25.40.10">
    <property type="entry name" value="Tetratricopeptide repeat domain"/>
    <property type="match status" value="1"/>
</dbReference>
<name>A0ABS7Q1W3_9SPHN</name>
<keyword evidence="2" id="KW-1185">Reference proteome</keyword>
<protein>
    <recommendedName>
        <fullName evidence="3">Tetratricopeptide repeat protein</fullName>
    </recommendedName>
</protein>
<evidence type="ECO:0000313" key="2">
    <source>
        <dbReference type="Proteomes" id="UP000706039"/>
    </source>
</evidence>
<comment type="caution">
    <text evidence="1">The sequence shown here is derived from an EMBL/GenBank/DDBJ whole genome shotgun (WGS) entry which is preliminary data.</text>
</comment>
<accession>A0ABS7Q1W3</accession>
<reference evidence="1 2" key="1">
    <citation type="submission" date="2021-08" db="EMBL/GenBank/DDBJ databases">
        <authorList>
            <person name="Tuo L."/>
        </authorList>
    </citation>
    <scope>NUCLEOTIDE SEQUENCE [LARGE SCALE GENOMIC DNA]</scope>
    <source>
        <strain evidence="1 2">JCM 31229</strain>
    </source>
</reference>
<organism evidence="1 2">
    <name type="scientific">Sphingomonas colocasiae</name>
    <dbReference type="NCBI Taxonomy" id="1848973"/>
    <lineage>
        <taxon>Bacteria</taxon>
        <taxon>Pseudomonadati</taxon>
        <taxon>Pseudomonadota</taxon>
        <taxon>Alphaproteobacteria</taxon>
        <taxon>Sphingomonadales</taxon>
        <taxon>Sphingomonadaceae</taxon>
        <taxon>Sphingomonas</taxon>
    </lineage>
</organism>
<dbReference type="InterPro" id="IPR011990">
    <property type="entry name" value="TPR-like_helical_dom_sf"/>
</dbReference>
<dbReference type="Proteomes" id="UP000706039">
    <property type="component" value="Unassembled WGS sequence"/>
</dbReference>
<evidence type="ECO:0008006" key="3">
    <source>
        <dbReference type="Google" id="ProtNLM"/>
    </source>
</evidence>
<gene>
    <name evidence="1" type="ORF">K7G82_28185</name>
</gene>
<dbReference type="RefSeq" id="WP_222993656.1">
    <property type="nucleotide sequence ID" value="NZ_JAINVV010000015.1"/>
</dbReference>
<evidence type="ECO:0000313" key="1">
    <source>
        <dbReference type="EMBL" id="MBY8826214.1"/>
    </source>
</evidence>